<dbReference type="AlphaFoldDB" id="A0A133VQ62"/>
<gene>
    <name evidence="2" type="ORF">AKJ59_00750</name>
</gene>
<sequence>MRNITIKIWNLVSQMFDDLIGRAEKTDNDELEKRAYELRDRIDKLRREYEMVNNLIKKNENKAIAEEE</sequence>
<comment type="caution">
    <text evidence="2">The sequence shown here is derived from an EMBL/GenBank/DDBJ whole genome shotgun (WGS) entry which is preliminary data.</text>
</comment>
<evidence type="ECO:0000313" key="3">
    <source>
        <dbReference type="Proteomes" id="UP000070248"/>
    </source>
</evidence>
<feature type="coiled-coil region" evidence="1">
    <location>
        <begin position="28"/>
        <end position="62"/>
    </location>
</feature>
<accession>A0A133VQ62</accession>
<keyword evidence="1" id="KW-0175">Coiled coil</keyword>
<dbReference type="Proteomes" id="UP000070248">
    <property type="component" value="Unassembled WGS sequence"/>
</dbReference>
<evidence type="ECO:0000313" key="2">
    <source>
        <dbReference type="EMBL" id="KXB08570.1"/>
    </source>
</evidence>
<proteinExistence type="predicted"/>
<protein>
    <submittedName>
        <fullName evidence="2">Uncharacterized protein</fullName>
    </submittedName>
</protein>
<name>A0A133VQ62_9EURY</name>
<organism evidence="2 3">
    <name type="scientific">candidate division MSBL1 archaeon SCGC-AAA385M02</name>
    <dbReference type="NCBI Taxonomy" id="1698287"/>
    <lineage>
        <taxon>Archaea</taxon>
        <taxon>Methanobacteriati</taxon>
        <taxon>Methanobacteriota</taxon>
        <taxon>candidate division MSBL1</taxon>
    </lineage>
</organism>
<dbReference type="EMBL" id="LHYL01000012">
    <property type="protein sequence ID" value="KXB08570.1"/>
    <property type="molecule type" value="Genomic_DNA"/>
</dbReference>
<evidence type="ECO:0000256" key="1">
    <source>
        <dbReference type="SAM" id="Coils"/>
    </source>
</evidence>
<keyword evidence="3" id="KW-1185">Reference proteome</keyword>
<reference evidence="2 3" key="1">
    <citation type="journal article" date="2016" name="Sci. Rep.">
        <title>Metabolic traits of an uncultured archaeal lineage -MSBL1- from brine pools of the Red Sea.</title>
        <authorList>
            <person name="Mwirichia R."/>
            <person name="Alam I."/>
            <person name="Rashid M."/>
            <person name="Vinu M."/>
            <person name="Ba-Alawi W."/>
            <person name="Anthony Kamau A."/>
            <person name="Kamanda Ngugi D."/>
            <person name="Goker M."/>
            <person name="Klenk H.P."/>
            <person name="Bajic V."/>
            <person name="Stingl U."/>
        </authorList>
    </citation>
    <scope>NUCLEOTIDE SEQUENCE [LARGE SCALE GENOMIC DNA]</scope>
    <source>
        <strain evidence="2">SCGC-AAA385M02</strain>
    </source>
</reference>